<sequence>PLKPDLFRMIRHELDSPNLGGHLPHQSTPAITFPKAHGNGLWVARIIGPLPLLSPKRSQNPKRSQPPQTVFRRC</sequence>
<reference evidence="2 4" key="1">
    <citation type="journal article" date="2019" name="Sci. Rep.">
        <title>Orb-weaving spider Araneus ventricosus genome elucidates the spidroin gene catalogue.</title>
        <authorList>
            <person name="Kono N."/>
            <person name="Nakamura H."/>
            <person name="Ohtoshi R."/>
            <person name="Moran D.A.P."/>
            <person name="Shinohara A."/>
            <person name="Yoshida Y."/>
            <person name="Fujiwara M."/>
            <person name="Mori M."/>
            <person name="Tomita M."/>
            <person name="Arakawa K."/>
        </authorList>
    </citation>
    <scope>NUCLEOTIDE SEQUENCE [LARGE SCALE GENOMIC DNA]</scope>
</reference>
<accession>A0A4Y2HC91</accession>
<evidence type="ECO:0000256" key="1">
    <source>
        <dbReference type="SAM" id="MobiDB-lite"/>
    </source>
</evidence>
<evidence type="ECO:0000313" key="3">
    <source>
        <dbReference type="EMBL" id="GBM62956.1"/>
    </source>
</evidence>
<dbReference type="AlphaFoldDB" id="A0A4Y2HC91"/>
<organism evidence="2 4">
    <name type="scientific">Araneus ventricosus</name>
    <name type="common">Orbweaver spider</name>
    <name type="synonym">Epeira ventricosa</name>
    <dbReference type="NCBI Taxonomy" id="182803"/>
    <lineage>
        <taxon>Eukaryota</taxon>
        <taxon>Metazoa</taxon>
        <taxon>Ecdysozoa</taxon>
        <taxon>Arthropoda</taxon>
        <taxon>Chelicerata</taxon>
        <taxon>Arachnida</taxon>
        <taxon>Araneae</taxon>
        <taxon>Araneomorphae</taxon>
        <taxon>Entelegynae</taxon>
        <taxon>Araneoidea</taxon>
        <taxon>Araneidae</taxon>
        <taxon>Araneus</taxon>
    </lineage>
</organism>
<dbReference type="EMBL" id="BGPR01181128">
    <property type="protein sequence ID" value="GBM62956.1"/>
    <property type="molecule type" value="Genomic_DNA"/>
</dbReference>
<gene>
    <name evidence="3" type="ORF">AVEN_113410_1</name>
    <name evidence="2" type="ORF">AVEN_20352_1</name>
</gene>
<evidence type="ECO:0000313" key="4">
    <source>
        <dbReference type="Proteomes" id="UP000499080"/>
    </source>
</evidence>
<name>A0A4Y2HC91_ARAVE</name>
<protein>
    <submittedName>
        <fullName evidence="2">Uncharacterized protein</fullName>
    </submittedName>
</protein>
<dbReference type="Proteomes" id="UP000499080">
    <property type="component" value="Unassembled WGS sequence"/>
</dbReference>
<keyword evidence="4" id="KW-1185">Reference proteome</keyword>
<feature type="compositionally biased region" description="Polar residues" evidence="1">
    <location>
        <begin position="56"/>
        <end position="68"/>
    </location>
</feature>
<dbReference type="EMBL" id="BGPR01181112">
    <property type="protein sequence ID" value="GBM62914.1"/>
    <property type="molecule type" value="Genomic_DNA"/>
</dbReference>
<feature type="region of interest" description="Disordered" evidence="1">
    <location>
        <begin position="53"/>
        <end position="74"/>
    </location>
</feature>
<comment type="caution">
    <text evidence="2">The sequence shown here is derived from an EMBL/GenBank/DDBJ whole genome shotgun (WGS) entry which is preliminary data.</text>
</comment>
<evidence type="ECO:0000313" key="2">
    <source>
        <dbReference type="EMBL" id="GBM62914.1"/>
    </source>
</evidence>
<proteinExistence type="predicted"/>
<feature type="non-terminal residue" evidence="2">
    <location>
        <position position="1"/>
    </location>
</feature>